<name>A0A9W8CNF4_9FUNG</name>
<comment type="caution">
    <text evidence="7">The sequence shown here is derived from an EMBL/GenBank/DDBJ whole genome shotgun (WGS) entry which is preliminary data.</text>
</comment>
<feature type="domain" description="MoaB/Mog" evidence="6">
    <location>
        <begin position="387"/>
        <end position="528"/>
    </location>
</feature>
<evidence type="ECO:0000256" key="3">
    <source>
        <dbReference type="ARBA" id="ARBA00012509"/>
    </source>
</evidence>
<dbReference type="GO" id="GO:0005524">
    <property type="term" value="F:ATP binding"/>
    <property type="evidence" value="ECO:0007669"/>
    <property type="project" value="UniProtKB-UniRule"/>
</dbReference>
<proteinExistence type="inferred from homology"/>
<comment type="catalytic activity">
    <reaction evidence="5">
        <text>molybdopterin + ATP + H(+) = adenylyl-molybdopterin + diphosphate</text>
        <dbReference type="Rhea" id="RHEA:31331"/>
        <dbReference type="ChEBI" id="CHEBI:15378"/>
        <dbReference type="ChEBI" id="CHEBI:30616"/>
        <dbReference type="ChEBI" id="CHEBI:33019"/>
        <dbReference type="ChEBI" id="CHEBI:58698"/>
        <dbReference type="ChEBI" id="CHEBI:62727"/>
    </reaction>
</comment>
<dbReference type="GO" id="GO:0006777">
    <property type="term" value="P:Mo-molybdopterin cofactor biosynthetic process"/>
    <property type="evidence" value="ECO:0007669"/>
    <property type="project" value="UniProtKB-UniRule"/>
</dbReference>
<evidence type="ECO:0000313" key="7">
    <source>
        <dbReference type="EMBL" id="KAJ1648705.1"/>
    </source>
</evidence>
<dbReference type="InterPro" id="IPR036135">
    <property type="entry name" value="MoeA_linker/N_sf"/>
</dbReference>
<accession>A0A9W8CNF4</accession>
<dbReference type="CDD" id="cd00886">
    <property type="entry name" value="MogA_MoaB"/>
    <property type="match status" value="1"/>
</dbReference>
<comment type="function">
    <text evidence="5">Catalyzes two steps in the biosynthesis of the molybdenum cofactor. In the first step, molybdopterin is adenylated. Subsequently, molybdate is inserted into adenylated molybdopterin and AMP is released.</text>
</comment>
<protein>
    <recommendedName>
        <fullName evidence="3">molybdopterin adenylyltransferase</fullName>
        <ecNumber evidence="3">2.7.7.75</ecNumber>
    </recommendedName>
</protein>
<dbReference type="InterPro" id="IPR036688">
    <property type="entry name" value="MoeA_C_domain_IV_sf"/>
</dbReference>
<evidence type="ECO:0000256" key="2">
    <source>
        <dbReference type="ARBA" id="ARBA00008339"/>
    </source>
</evidence>
<dbReference type="SUPFAM" id="SSF53218">
    <property type="entry name" value="Molybdenum cofactor biosynthesis proteins"/>
    <property type="match status" value="2"/>
</dbReference>
<dbReference type="GO" id="GO:0005829">
    <property type="term" value="C:cytosol"/>
    <property type="evidence" value="ECO:0007669"/>
    <property type="project" value="TreeGrafter"/>
</dbReference>
<dbReference type="FunFam" id="2.170.190.11:FF:000001">
    <property type="entry name" value="Molybdopterin molybdenumtransferase"/>
    <property type="match status" value="1"/>
</dbReference>
<comment type="similarity">
    <text evidence="5">Belongs to the MoeA family.</text>
</comment>
<dbReference type="PANTHER" id="PTHR10192:SF5">
    <property type="entry name" value="GEPHYRIN"/>
    <property type="match status" value="1"/>
</dbReference>
<dbReference type="GO" id="GO:0061598">
    <property type="term" value="F:molybdopterin adenylyltransferase activity"/>
    <property type="evidence" value="ECO:0007669"/>
    <property type="project" value="UniProtKB-UniRule"/>
</dbReference>
<gene>
    <name evidence="7" type="ORF">LPJ64_000024</name>
</gene>
<organism evidence="7 8">
    <name type="scientific">Coemansia asiatica</name>
    <dbReference type="NCBI Taxonomy" id="1052880"/>
    <lineage>
        <taxon>Eukaryota</taxon>
        <taxon>Fungi</taxon>
        <taxon>Fungi incertae sedis</taxon>
        <taxon>Zoopagomycota</taxon>
        <taxon>Kickxellomycotina</taxon>
        <taxon>Kickxellomycetes</taxon>
        <taxon>Kickxellales</taxon>
        <taxon>Kickxellaceae</taxon>
        <taxon>Coemansia</taxon>
    </lineage>
</organism>
<keyword evidence="5" id="KW-0808">Transferase</keyword>
<comment type="similarity">
    <text evidence="2">In the C-terminal section; belongs to the MoeA family.</text>
</comment>
<dbReference type="InterPro" id="IPR005110">
    <property type="entry name" value="MoeA_linker/N"/>
</dbReference>
<dbReference type="EC" id="2.7.7.75" evidence="3"/>
<sequence>MSLTAGILTVSDKCSQGLAQDTSGPALRNLLESNNWVVTHTDIVPDETHQITQTVEKWSQTCHLVVVSGGTGLASGDVTVEALEPLFTKKLPSLAIAMVAGSLRITPMAALSQVTAGIVNETVVVAVPGSKKGSTENLQQIIGVLPHAVDTACAGRSTRQIHNMQAPALCGCSRVDDTGSPGGVSEKLGASVAGRARKSPYPMVPADEALAMAFGYVGVLPKAIVELSAVRAGMVLAEPVVAREPVPAYRASVMDGYAVVADDGPGDYCVLGASTAGKNSAVAEMSVTSGSIMRITTGAPVPPGADAVVMVEDTQLLEASADGEEAKVRVLARVQPGQHIRPVGFDVAQGTELLSASTVISGVGGEIGTLALSGNKSFRIYAVPRIAVISTGDELTDSAEMSLQGQVRDSNRPALICALQALGCDVVDLGIVRDDPDILAATMAEALGKGCHGIITSGGVSMGERDWLRPVIEQRLDGKIVFGRVLMKPAKPTTFAMLPQGRFVFALPGNPASAVVAFHMFAAPVIRKLAGHGDRIEALRPSVRAVFCGPEELVLDHVRPEYARARLCWNSQLAVWQAEVLDSRQQSSRMASMAGANALVCLPRGSNQKPVVRNGDQITAIVIAPPAFNY</sequence>
<keyword evidence="4 5" id="KW-0501">Molybdenum cofactor biosynthesis</keyword>
<keyword evidence="5" id="KW-0500">Molybdenum</keyword>
<dbReference type="Gene3D" id="2.170.190.11">
    <property type="entry name" value="Molybdopterin biosynthesis moea protein, domain 3"/>
    <property type="match status" value="1"/>
</dbReference>
<dbReference type="SMART" id="SM00852">
    <property type="entry name" value="MoCF_biosynth"/>
    <property type="match status" value="2"/>
</dbReference>
<dbReference type="Proteomes" id="UP001145021">
    <property type="component" value="Unassembled WGS sequence"/>
</dbReference>
<keyword evidence="5" id="KW-0460">Magnesium</keyword>
<dbReference type="SUPFAM" id="SSF63882">
    <property type="entry name" value="MoeA N-terminal region -like"/>
    <property type="match status" value="1"/>
</dbReference>
<evidence type="ECO:0000256" key="4">
    <source>
        <dbReference type="ARBA" id="ARBA00023150"/>
    </source>
</evidence>
<dbReference type="AlphaFoldDB" id="A0A9W8CNF4"/>
<dbReference type="SUPFAM" id="SSF63867">
    <property type="entry name" value="MoeA C-terminal domain-like"/>
    <property type="match status" value="1"/>
</dbReference>
<comment type="cofactor">
    <cofactor evidence="5">
        <name>Mg(2+)</name>
        <dbReference type="ChEBI" id="CHEBI:18420"/>
    </cofactor>
</comment>
<dbReference type="InterPro" id="IPR036425">
    <property type="entry name" value="MoaB/Mog-like_dom_sf"/>
</dbReference>
<comment type="pathway">
    <text evidence="1 5">Cofactor biosynthesis; molybdopterin biosynthesis.</text>
</comment>
<feature type="domain" description="MoaB/Mog" evidence="6">
    <location>
        <begin position="6"/>
        <end position="148"/>
    </location>
</feature>
<dbReference type="Pfam" id="PF00994">
    <property type="entry name" value="MoCF_biosynth"/>
    <property type="match status" value="2"/>
</dbReference>
<evidence type="ECO:0000256" key="5">
    <source>
        <dbReference type="RuleBase" id="RU365090"/>
    </source>
</evidence>
<dbReference type="GO" id="GO:0061599">
    <property type="term" value="F:molybdopterin molybdotransferase activity"/>
    <property type="evidence" value="ECO:0007669"/>
    <property type="project" value="UniProtKB-UniRule"/>
</dbReference>
<dbReference type="InterPro" id="IPR038987">
    <property type="entry name" value="MoeA-like"/>
</dbReference>
<evidence type="ECO:0000259" key="6">
    <source>
        <dbReference type="SMART" id="SM00852"/>
    </source>
</evidence>
<dbReference type="PANTHER" id="PTHR10192">
    <property type="entry name" value="MOLYBDOPTERIN BIOSYNTHESIS PROTEIN"/>
    <property type="match status" value="1"/>
</dbReference>
<dbReference type="Gene3D" id="2.40.340.10">
    <property type="entry name" value="MoeA, C-terminal, domain IV"/>
    <property type="match status" value="1"/>
</dbReference>
<dbReference type="Gene3D" id="3.40.980.10">
    <property type="entry name" value="MoaB/Mog-like domain"/>
    <property type="match status" value="2"/>
</dbReference>
<keyword evidence="5" id="KW-0479">Metal-binding</keyword>
<dbReference type="EMBL" id="JANBOH010000001">
    <property type="protein sequence ID" value="KAJ1648705.1"/>
    <property type="molecule type" value="Genomic_DNA"/>
</dbReference>
<dbReference type="FunFam" id="3.40.980.10:FF:000001">
    <property type="entry name" value="Molybdopterin molybdenumtransferase"/>
    <property type="match status" value="1"/>
</dbReference>
<dbReference type="InterPro" id="IPR001453">
    <property type="entry name" value="MoaB/Mog_dom"/>
</dbReference>
<dbReference type="NCBIfam" id="TIGR00177">
    <property type="entry name" value="molyb_syn"/>
    <property type="match status" value="2"/>
</dbReference>
<keyword evidence="8" id="KW-1185">Reference proteome</keyword>
<evidence type="ECO:0000313" key="8">
    <source>
        <dbReference type="Proteomes" id="UP001145021"/>
    </source>
</evidence>
<dbReference type="Pfam" id="PF03453">
    <property type="entry name" value="MoeA_N"/>
    <property type="match status" value="1"/>
</dbReference>
<dbReference type="Gene3D" id="3.90.105.10">
    <property type="entry name" value="Molybdopterin biosynthesis moea protein, domain 2"/>
    <property type="match status" value="1"/>
</dbReference>
<comment type="catalytic activity">
    <reaction evidence="5">
        <text>adenylyl-molybdopterin + molybdate = Mo-molybdopterin + AMP + H(+)</text>
        <dbReference type="Rhea" id="RHEA:35047"/>
        <dbReference type="ChEBI" id="CHEBI:15378"/>
        <dbReference type="ChEBI" id="CHEBI:36264"/>
        <dbReference type="ChEBI" id="CHEBI:62727"/>
        <dbReference type="ChEBI" id="CHEBI:71302"/>
        <dbReference type="ChEBI" id="CHEBI:456215"/>
    </reaction>
</comment>
<dbReference type="CDD" id="cd00887">
    <property type="entry name" value="MoeA"/>
    <property type="match status" value="1"/>
</dbReference>
<evidence type="ECO:0000256" key="1">
    <source>
        <dbReference type="ARBA" id="ARBA00005046"/>
    </source>
</evidence>
<dbReference type="GO" id="GO:0046872">
    <property type="term" value="F:metal ion binding"/>
    <property type="evidence" value="ECO:0007669"/>
    <property type="project" value="UniProtKB-UniRule"/>
</dbReference>
<reference evidence="7" key="1">
    <citation type="submission" date="2022-07" db="EMBL/GenBank/DDBJ databases">
        <title>Phylogenomic reconstructions and comparative analyses of Kickxellomycotina fungi.</title>
        <authorList>
            <person name="Reynolds N.K."/>
            <person name="Stajich J.E."/>
            <person name="Barry K."/>
            <person name="Grigoriev I.V."/>
            <person name="Crous P."/>
            <person name="Smith M.E."/>
        </authorList>
    </citation>
    <scope>NUCLEOTIDE SEQUENCE</scope>
    <source>
        <strain evidence="7">NBRC 105413</strain>
    </source>
</reference>